<dbReference type="HAMAP" id="MF_00917">
    <property type="entry name" value="QueE"/>
    <property type="match status" value="1"/>
</dbReference>
<dbReference type="RefSeq" id="WP_323738443.1">
    <property type="nucleotide sequence ID" value="NZ_CP112932.1"/>
</dbReference>
<dbReference type="InterPro" id="IPR058240">
    <property type="entry name" value="rSAM_sf"/>
</dbReference>
<keyword evidence="3 8" id="KW-0479">Metal-binding</keyword>
<evidence type="ECO:0000256" key="2">
    <source>
        <dbReference type="ARBA" id="ARBA00022691"/>
    </source>
</evidence>
<feature type="domain" description="Radical SAM core" evidence="9">
    <location>
        <begin position="33"/>
        <end position="225"/>
    </location>
</feature>
<evidence type="ECO:0000313" key="10">
    <source>
        <dbReference type="EMBL" id="WPY00368.1"/>
    </source>
</evidence>
<comment type="cofactor">
    <cofactor evidence="8">
        <name>Mg(2+)</name>
        <dbReference type="ChEBI" id="CHEBI:18420"/>
    </cofactor>
</comment>
<feature type="binding site" evidence="8">
    <location>
        <position position="93"/>
    </location>
    <ligand>
        <name>S-adenosyl-L-methionine</name>
        <dbReference type="ChEBI" id="CHEBI:59789"/>
    </ligand>
</feature>
<gene>
    <name evidence="8" type="primary">queE</name>
    <name evidence="10" type="ORF">Trichorick_00241</name>
</gene>
<feature type="binding site" evidence="8">
    <location>
        <position position="46"/>
    </location>
    <ligand>
        <name>[4Fe-4S] cluster</name>
        <dbReference type="ChEBI" id="CHEBI:49883"/>
        <note>4Fe-4S-S-AdoMet</note>
    </ligand>
</feature>
<evidence type="ECO:0000256" key="4">
    <source>
        <dbReference type="ARBA" id="ARBA00022842"/>
    </source>
</evidence>
<evidence type="ECO:0000259" key="9">
    <source>
        <dbReference type="PROSITE" id="PS51918"/>
    </source>
</evidence>
<keyword evidence="4 8" id="KW-0460">Magnesium</keyword>
<feature type="binding site" evidence="8">
    <location>
        <begin position="186"/>
        <end position="189"/>
    </location>
    <ligand>
        <name>S-adenosyl-L-methionine</name>
        <dbReference type="ChEBI" id="CHEBI:59789"/>
    </ligand>
</feature>
<dbReference type="CDD" id="cd01335">
    <property type="entry name" value="Radical_SAM"/>
    <property type="match status" value="1"/>
</dbReference>
<evidence type="ECO:0000256" key="1">
    <source>
        <dbReference type="ARBA" id="ARBA00022485"/>
    </source>
</evidence>
<evidence type="ECO:0000256" key="7">
    <source>
        <dbReference type="ARBA" id="ARBA00023239"/>
    </source>
</evidence>
<name>A0ABZ0UTR4_9RICK</name>
<keyword evidence="8" id="KW-0671">Queuosine biosynthesis</keyword>
<dbReference type="InterPro" id="IPR007197">
    <property type="entry name" value="rSAM"/>
</dbReference>
<keyword evidence="7 8" id="KW-0456">Lyase</keyword>
<feature type="binding site" evidence="8">
    <location>
        <begin position="27"/>
        <end position="29"/>
    </location>
    <ligand>
        <name>substrate</name>
    </ligand>
</feature>
<accession>A0ABZ0UTR4</accession>
<dbReference type="Gene3D" id="3.20.20.70">
    <property type="entry name" value="Aldolase class I"/>
    <property type="match status" value="1"/>
</dbReference>
<comment type="cofactor">
    <cofactor evidence="8">
        <name>[4Fe-4S] cluster</name>
        <dbReference type="ChEBI" id="CHEBI:49883"/>
    </cofactor>
    <text evidence="8">Binds 1 [4Fe-4S] cluster. The cluster is coordinated with 3 cysteines and an exchangeable S-adenosyl-L-methionine.</text>
</comment>
<dbReference type="Pfam" id="PF04055">
    <property type="entry name" value="Radical_SAM"/>
    <property type="match status" value="1"/>
</dbReference>
<comment type="function">
    <text evidence="8">Catalyzes the complex heterocyclic radical-mediated conversion of 6-carboxy-5,6,7,8-tetrahydropterin (CPH4) to 7-carboxy-7-deazaguanine (CDG), a step common to the biosynthetic pathways of all 7-deazapurine-containing compounds.</text>
</comment>
<comment type="pathway">
    <text evidence="8">Purine metabolism; 7-cyano-7-deazaguanine biosynthesis.</text>
</comment>
<dbReference type="Proteomes" id="UP001326613">
    <property type="component" value="Chromosome"/>
</dbReference>
<comment type="catalytic activity">
    <reaction evidence="8">
        <text>6-carboxy-5,6,7,8-tetrahydropterin + H(+) = 7-carboxy-7-carbaguanine + NH4(+)</text>
        <dbReference type="Rhea" id="RHEA:27974"/>
        <dbReference type="ChEBI" id="CHEBI:15378"/>
        <dbReference type="ChEBI" id="CHEBI:28938"/>
        <dbReference type="ChEBI" id="CHEBI:61032"/>
        <dbReference type="ChEBI" id="CHEBI:61036"/>
        <dbReference type="EC" id="4.3.99.3"/>
    </reaction>
</comment>
<feature type="binding site" evidence="8">
    <location>
        <begin position="52"/>
        <end position="54"/>
    </location>
    <ligand>
        <name>S-adenosyl-L-methionine</name>
        <dbReference type="ChEBI" id="CHEBI:59789"/>
    </ligand>
</feature>
<keyword evidence="11" id="KW-1185">Reference proteome</keyword>
<reference evidence="10 11" key="1">
    <citation type="submission" date="2022-10" db="EMBL/GenBank/DDBJ databases">
        <title>Host association and intracellularity evolved multiple times independently in the Rickettsiales.</title>
        <authorList>
            <person name="Castelli M."/>
            <person name="Nardi T."/>
            <person name="Gammuto L."/>
            <person name="Bellinzona G."/>
            <person name="Sabaneyeva E."/>
            <person name="Potekhin A."/>
            <person name="Serra V."/>
            <person name="Petroni G."/>
            <person name="Sassera D."/>
        </authorList>
    </citation>
    <scope>NUCLEOTIDE SEQUENCE [LARGE SCALE GENOMIC DNA]</scope>
    <source>
        <strain evidence="10 11">Kr 154-4</strain>
    </source>
</reference>
<feature type="binding site" evidence="8">
    <location>
        <position position="50"/>
    </location>
    <ligand>
        <name>[4Fe-4S] cluster</name>
        <dbReference type="ChEBI" id="CHEBI:49883"/>
        <note>4Fe-4S-S-AdoMet</note>
    </ligand>
</feature>
<comment type="cofactor">
    <cofactor evidence="8">
        <name>S-adenosyl-L-methionine</name>
        <dbReference type="ChEBI" id="CHEBI:59789"/>
    </cofactor>
    <text evidence="8">Binds 1 S-adenosyl-L-methionine per subunit.</text>
</comment>
<evidence type="ECO:0000256" key="5">
    <source>
        <dbReference type="ARBA" id="ARBA00023004"/>
    </source>
</evidence>
<organism evidence="10 11">
    <name type="scientific">Candidatus Trichorickettsia mobilis</name>
    <dbReference type="NCBI Taxonomy" id="1346319"/>
    <lineage>
        <taxon>Bacteria</taxon>
        <taxon>Pseudomonadati</taxon>
        <taxon>Pseudomonadota</taxon>
        <taxon>Alphaproteobacteria</taxon>
        <taxon>Rickettsiales</taxon>
        <taxon>Rickettsiaceae</taxon>
        <taxon>Rickettsieae</taxon>
        <taxon>Candidatus Trichorickettsia</taxon>
    </lineage>
</organism>
<keyword evidence="6 8" id="KW-0411">Iron-sulfur</keyword>
<protein>
    <recommendedName>
        <fullName evidence="8">7-carboxy-7-deazaguanine synthase</fullName>
        <shortName evidence="8">CDG synthase</shortName>
        <ecNumber evidence="8">4.3.99.3</ecNumber>
    </recommendedName>
    <alternativeName>
        <fullName evidence="8">Queuosine biosynthesis protein QueE</fullName>
    </alternativeName>
</protein>
<evidence type="ECO:0000256" key="8">
    <source>
        <dbReference type="HAMAP-Rule" id="MF_00917"/>
    </source>
</evidence>
<keyword evidence="2 8" id="KW-0949">S-adenosyl-L-methionine</keyword>
<evidence type="ECO:0000256" key="6">
    <source>
        <dbReference type="ARBA" id="ARBA00023014"/>
    </source>
</evidence>
<keyword evidence="1 8" id="KW-0004">4Fe-4S</keyword>
<proteinExistence type="inferred from homology"/>
<comment type="similarity">
    <text evidence="8">Belongs to the radical SAM superfamily. 7-carboxy-7-deazaguanine synthase family.</text>
</comment>
<dbReference type="PIRSF" id="PIRSF000370">
    <property type="entry name" value="QueE"/>
    <property type="match status" value="1"/>
</dbReference>
<comment type="caution">
    <text evidence="8">Lacks conserved residue(s) required for the propagation of feature annotation.</text>
</comment>
<dbReference type="SFLD" id="SFLDS00029">
    <property type="entry name" value="Radical_SAM"/>
    <property type="match status" value="1"/>
</dbReference>
<feature type="binding site" evidence="8">
    <location>
        <position position="53"/>
    </location>
    <ligand>
        <name>[4Fe-4S] cluster</name>
        <dbReference type="ChEBI" id="CHEBI:49883"/>
        <note>4Fe-4S-S-AdoMet</note>
    </ligand>
</feature>
<sequence>MFGQNPKRSVVTGDGSSLELKSIFKTLQGEGPLVGMPAVFIRLGGCNLACKFCDTDFEDFQRYELEQIIQQVLALSVDEYGATIVKLVVITGGEPLRQPIELCCQKLIDLGFTVQIETNGTLYRALPKSVLIVCSPKAGANGYSRIREDLLPHISAIKFLVAKNIQEYSDIAEVGQSKYNIPVFIQPIDQENLEINNENTKLALELALRTGCRVSMQLHKIWGIE</sequence>
<feature type="binding site" evidence="8">
    <location>
        <position position="42"/>
    </location>
    <ligand>
        <name>substrate</name>
    </ligand>
</feature>
<dbReference type="EC" id="4.3.99.3" evidence="8"/>
<dbReference type="InterPro" id="IPR013785">
    <property type="entry name" value="Aldolase_TIM"/>
</dbReference>
<dbReference type="PANTHER" id="PTHR42836">
    <property type="entry name" value="7-CARBOXY-7-DEAZAGUANINE SYNTHASE"/>
    <property type="match status" value="1"/>
</dbReference>
<dbReference type="PANTHER" id="PTHR42836:SF1">
    <property type="entry name" value="7-CARBOXY-7-DEAZAGUANINE SYNTHASE"/>
    <property type="match status" value="1"/>
</dbReference>
<feature type="binding site" evidence="8">
    <location>
        <position position="55"/>
    </location>
    <ligand>
        <name>Mg(2+)</name>
        <dbReference type="ChEBI" id="CHEBI:18420"/>
    </ligand>
</feature>
<dbReference type="EMBL" id="CP112932">
    <property type="protein sequence ID" value="WPY00368.1"/>
    <property type="molecule type" value="Genomic_DNA"/>
</dbReference>
<evidence type="ECO:0000256" key="3">
    <source>
        <dbReference type="ARBA" id="ARBA00022723"/>
    </source>
</evidence>
<comment type="subunit">
    <text evidence="8">Homodimer.</text>
</comment>
<dbReference type="InterPro" id="IPR024924">
    <property type="entry name" value="7-CO-7-deazaguanine_synth-like"/>
</dbReference>
<feature type="binding site" evidence="8">
    <location>
        <begin position="135"/>
        <end position="137"/>
    </location>
    <ligand>
        <name>S-adenosyl-L-methionine</name>
        <dbReference type="ChEBI" id="CHEBI:59789"/>
    </ligand>
</feature>
<evidence type="ECO:0000313" key="11">
    <source>
        <dbReference type="Proteomes" id="UP001326613"/>
    </source>
</evidence>
<dbReference type="PROSITE" id="PS51918">
    <property type="entry name" value="RADICAL_SAM"/>
    <property type="match status" value="1"/>
</dbReference>
<feature type="binding site" evidence="8">
    <location>
        <position position="91"/>
    </location>
    <ligand>
        <name>substrate</name>
    </ligand>
</feature>
<dbReference type="SUPFAM" id="SSF102114">
    <property type="entry name" value="Radical SAM enzymes"/>
    <property type="match status" value="1"/>
</dbReference>
<keyword evidence="5 8" id="KW-0408">Iron</keyword>